<dbReference type="InterPro" id="IPR004045">
    <property type="entry name" value="Glutathione_S-Trfase_N"/>
</dbReference>
<dbReference type="AlphaFoldDB" id="A0AA52ECN6"/>
<dbReference type="SUPFAM" id="SSF52833">
    <property type="entry name" value="Thioredoxin-like"/>
    <property type="match status" value="1"/>
</dbReference>
<dbReference type="InterPro" id="IPR036282">
    <property type="entry name" value="Glutathione-S-Trfase_C_sf"/>
</dbReference>
<proteinExistence type="predicted"/>
<dbReference type="PROSITE" id="PS50404">
    <property type="entry name" value="GST_NTER"/>
    <property type="match status" value="1"/>
</dbReference>
<dbReference type="EMBL" id="CP123872">
    <property type="protein sequence ID" value="WND02987.1"/>
    <property type="molecule type" value="Genomic_DNA"/>
</dbReference>
<reference evidence="2" key="1">
    <citation type="submission" date="2023-04" db="EMBL/GenBank/DDBJ databases">
        <title>Complete genome sequence of Temperatibacter marinus.</title>
        <authorList>
            <person name="Rong J.-C."/>
            <person name="Yi M.-L."/>
            <person name="Zhao Q."/>
        </authorList>
    </citation>
    <scope>NUCLEOTIDE SEQUENCE</scope>
    <source>
        <strain evidence="2">NBRC 110045</strain>
    </source>
</reference>
<dbReference type="Gene3D" id="3.40.30.10">
    <property type="entry name" value="Glutaredoxin"/>
    <property type="match status" value="1"/>
</dbReference>
<organism evidence="2 3">
    <name type="scientific">Temperatibacter marinus</name>
    <dbReference type="NCBI Taxonomy" id="1456591"/>
    <lineage>
        <taxon>Bacteria</taxon>
        <taxon>Pseudomonadati</taxon>
        <taxon>Pseudomonadota</taxon>
        <taxon>Alphaproteobacteria</taxon>
        <taxon>Kordiimonadales</taxon>
        <taxon>Temperatibacteraceae</taxon>
        <taxon>Temperatibacter</taxon>
    </lineage>
</organism>
<dbReference type="Proteomes" id="UP001268683">
    <property type="component" value="Chromosome"/>
</dbReference>
<dbReference type="InterPro" id="IPR036249">
    <property type="entry name" value="Thioredoxin-like_sf"/>
</dbReference>
<keyword evidence="3" id="KW-1185">Reference proteome</keyword>
<gene>
    <name evidence="2" type="ORF">QGN29_01235</name>
</gene>
<dbReference type="PANTHER" id="PTHR12782">
    <property type="entry name" value="MICROSOMAL PROSTAGLANDIN E SYNTHASE-2"/>
    <property type="match status" value="1"/>
</dbReference>
<dbReference type="PANTHER" id="PTHR12782:SF5">
    <property type="entry name" value="PROSTAGLANDIN E SYNTHASE 2"/>
    <property type="match status" value="1"/>
</dbReference>
<evidence type="ECO:0000259" key="1">
    <source>
        <dbReference type="PROSITE" id="PS50404"/>
    </source>
</evidence>
<evidence type="ECO:0000313" key="3">
    <source>
        <dbReference type="Proteomes" id="UP001268683"/>
    </source>
</evidence>
<dbReference type="Pfam" id="PF13417">
    <property type="entry name" value="GST_N_3"/>
    <property type="match status" value="1"/>
</dbReference>
<sequence length="255" mass="29133">MTITLYGYATSPFVRKVACYLHYKKLSFEFVGVSPVEPEKTIGFTKGSQVPVLKIGDEWRLDSSSIGLWLDEVYPERRLVSDNAEDREIALAIDQWISEQFIPGIVFRPALDGEMNEGFKKRAWRLASIVSSGAELSETVQKSWPDLLRQAPFIHHIVNQLDLSEPLEAMQMRLFMELTQYLDTGPYLGKLDKPSLADFAIYAQMMFFYQVGLVKDLPVLAHPTVGPWLKRVSEHLPQNPWCVDETFITNSWPFG</sequence>
<name>A0AA52ECN6_9PROT</name>
<dbReference type="RefSeq" id="WP_310798831.1">
    <property type="nucleotide sequence ID" value="NZ_CP123872.1"/>
</dbReference>
<feature type="domain" description="GST N-terminal" evidence="1">
    <location>
        <begin position="1"/>
        <end position="78"/>
    </location>
</feature>
<evidence type="ECO:0000313" key="2">
    <source>
        <dbReference type="EMBL" id="WND02987.1"/>
    </source>
</evidence>
<dbReference type="KEGG" id="tmk:QGN29_01235"/>
<dbReference type="SUPFAM" id="SSF47616">
    <property type="entry name" value="GST C-terminal domain-like"/>
    <property type="match status" value="1"/>
</dbReference>
<accession>A0AA52ECN6</accession>
<protein>
    <submittedName>
        <fullName evidence="2">Glutathione S-transferase family protein</fullName>
    </submittedName>
</protein>
<dbReference type="CDD" id="cd00570">
    <property type="entry name" value="GST_N_family"/>
    <property type="match status" value="1"/>
</dbReference>